<feature type="compositionally biased region" description="Basic residues" evidence="1">
    <location>
        <begin position="1"/>
        <end position="12"/>
    </location>
</feature>
<dbReference type="Proteomes" id="UP000070501">
    <property type="component" value="Unassembled WGS sequence"/>
</dbReference>
<gene>
    <name evidence="2" type="ORF">Micbo1qcDRAFT_226551</name>
</gene>
<proteinExistence type="predicted"/>
<feature type="compositionally biased region" description="Polar residues" evidence="1">
    <location>
        <begin position="13"/>
        <end position="54"/>
    </location>
</feature>
<dbReference type="InParanoid" id="A0A136J007"/>
<reference evidence="3" key="1">
    <citation type="submission" date="2016-02" db="EMBL/GenBank/DDBJ databases">
        <title>Draft genome sequence of Microdochium bolleyi, a fungal endophyte of beachgrass.</title>
        <authorList>
            <consortium name="DOE Joint Genome Institute"/>
            <person name="David A.S."/>
            <person name="May G."/>
            <person name="Haridas S."/>
            <person name="Lim J."/>
            <person name="Wang M."/>
            <person name="Labutti K."/>
            <person name="Lipzen A."/>
            <person name="Barry K."/>
            <person name="Grigoriev I.V."/>
        </authorList>
    </citation>
    <scope>NUCLEOTIDE SEQUENCE [LARGE SCALE GENOMIC DNA]</scope>
    <source>
        <strain evidence="3">J235TASD1</strain>
    </source>
</reference>
<name>A0A136J007_9PEZI</name>
<evidence type="ECO:0000313" key="3">
    <source>
        <dbReference type="Proteomes" id="UP000070501"/>
    </source>
</evidence>
<evidence type="ECO:0000256" key="1">
    <source>
        <dbReference type="SAM" id="MobiDB-lite"/>
    </source>
</evidence>
<dbReference type="OrthoDB" id="5420711at2759"/>
<organism evidence="2 3">
    <name type="scientific">Microdochium bolleyi</name>
    <dbReference type="NCBI Taxonomy" id="196109"/>
    <lineage>
        <taxon>Eukaryota</taxon>
        <taxon>Fungi</taxon>
        <taxon>Dikarya</taxon>
        <taxon>Ascomycota</taxon>
        <taxon>Pezizomycotina</taxon>
        <taxon>Sordariomycetes</taxon>
        <taxon>Xylariomycetidae</taxon>
        <taxon>Xylariales</taxon>
        <taxon>Microdochiaceae</taxon>
        <taxon>Microdochium</taxon>
    </lineage>
</organism>
<dbReference type="AlphaFoldDB" id="A0A136J007"/>
<accession>A0A136J007</accession>
<evidence type="ECO:0000313" key="2">
    <source>
        <dbReference type="EMBL" id="KXJ90551.1"/>
    </source>
</evidence>
<sequence length="489" mass="55199">MTRAIKQSHRRQASQLASPASSRTQSRPSSVRQEDGPSSVSGQDVPHESSSNSKTTTTTTTTTRCAKLPPRLTLGDRFALLPAELRADIFAHVLVQPAKWDIAHRPQGECFVDTFEDANREALLTMACIPPCAAGFENNPRAWRRFLAARGSSSESPLDDDQQQLLPQEQQLREEQLQREREQQDHQRREQRLTGRPPYEPSVTISWWHSAWAPPPLNPTLCSECYERRFRQSDASGSSPQKSLRSLPCLCARRRDLQTLLVCKAWYDEAGLVFYTRNTFAFGHPDEVLGFVAALPSRWRAVLTRVSFMVLDVAGWPETAAQELAATRHVLGTEAMRLAWEMLARELPALSYLEVDAAMLARPQCARVLMGLTFGSLRHIRFVQGAPEMWQGWNGMDERGNYLHVWPRMFSRRSIDGKGDDFAVEVARRLKGLTPGLGETLPRRVQLQMLREERKYLRRFGMLPGGDLLTDTDEESLVEGLSLFDVGSG</sequence>
<feature type="compositionally biased region" description="Basic and acidic residues" evidence="1">
    <location>
        <begin position="174"/>
        <end position="193"/>
    </location>
</feature>
<protein>
    <submittedName>
        <fullName evidence="2">Uncharacterized protein</fullName>
    </submittedName>
</protein>
<feature type="region of interest" description="Disordered" evidence="1">
    <location>
        <begin position="174"/>
        <end position="197"/>
    </location>
</feature>
<dbReference type="EMBL" id="KQ964252">
    <property type="protein sequence ID" value="KXJ90551.1"/>
    <property type="molecule type" value="Genomic_DNA"/>
</dbReference>
<dbReference type="InterPro" id="IPR038883">
    <property type="entry name" value="AN11006-like"/>
</dbReference>
<dbReference type="STRING" id="196109.A0A136J007"/>
<dbReference type="PANTHER" id="PTHR42085">
    <property type="entry name" value="F-BOX DOMAIN-CONTAINING PROTEIN"/>
    <property type="match status" value="1"/>
</dbReference>
<dbReference type="PANTHER" id="PTHR42085:SF1">
    <property type="entry name" value="F-BOX DOMAIN-CONTAINING PROTEIN"/>
    <property type="match status" value="1"/>
</dbReference>
<feature type="region of interest" description="Disordered" evidence="1">
    <location>
        <begin position="1"/>
        <end position="64"/>
    </location>
</feature>
<keyword evidence="3" id="KW-1185">Reference proteome</keyword>